<dbReference type="SUPFAM" id="SSF56349">
    <property type="entry name" value="DNA breaking-rejoining enzymes"/>
    <property type="match status" value="1"/>
</dbReference>
<dbReference type="GO" id="GO:0015074">
    <property type="term" value="P:DNA integration"/>
    <property type="evidence" value="ECO:0007669"/>
    <property type="project" value="InterPro"/>
</dbReference>
<protein>
    <recommendedName>
        <fullName evidence="4">Tyr recombinase domain-containing protein</fullName>
    </recommendedName>
</protein>
<evidence type="ECO:0000256" key="1">
    <source>
        <dbReference type="ARBA" id="ARBA00023172"/>
    </source>
</evidence>
<dbReference type="GO" id="GO:0006310">
    <property type="term" value="P:DNA recombination"/>
    <property type="evidence" value="ECO:0007669"/>
    <property type="project" value="UniProtKB-KW"/>
</dbReference>
<dbReference type="PATRIC" id="fig|414004.10.peg.144"/>
<dbReference type="HOGENOM" id="CLU_041515_0_0_2"/>
<evidence type="ECO:0000313" key="3">
    <source>
        <dbReference type="Proteomes" id="UP000000758"/>
    </source>
</evidence>
<dbReference type="STRING" id="414004.CENSYa_0165"/>
<keyword evidence="1" id="KW-0233">DNA recombination</keyword>
<dbReference type="EnsemblBacteria" id="ABK76810">
    <property type="protein sequence ID" value="ABK76810"/>
    <property type="gene ID" value="CENSYa_0165"/>
</dbReference>
<dbReference type="Gene3D" id="1.10.443.10">
    <property type="entry name" value="Intergrase catalytic core"/>
    <property type="match status" value="1"/>
</dbReference>
<dbReference type="InterPro" id="IPR011010">
    <property type="entry name" value="DNA_brk_join_enz"/>
</dbReference>
<dbReference type="KEGG" id="csy:CENSYa_0165"/>
<sequence>MKLISPTDLTKSRSFIREFLEPVVNNVYTRTAGTAHVRGEKYRRIMEMLPPDEPVLFGNLYENNRTELSSMYTKNTRIMLSRALSWGCKNGILSRDNPGRVPDWFYEIKSVSRWAAQLQGSNMKHPEKKSYDSSTRRQYVQCLWNFNRWITGRTFEIREYWPTPEGTYALRSETRNFENVGDLLDVLERPLADSRNVSRIVKDFLLDRMETHSGSSHIMMYKNSIVSYFDKNEQQLKLSFNPRLSRGRSAYEQSMDLPEFLRFMTDGAPSVMERALFMCKFHRGLDVSTLVDGFNYEVWDQLVQWFHTEDYTSWDLGKCPVPVSLIRVKTGYRHIGFLERDSMVCLTEYLDYRRRATGRPMISGEPLFLNKFGRPVTRSWTFASFVRIADRAGIRKQTIIDGRSRYNLDSHELRDLLKSTLIDCGCRPDVADHVIGHKPRDSYEKQARLYPETLRREYSRASPRLNILTGNAAAPAGDALARCEAAIGEIKLRMQEFDTQIIRMREMAAPG</sequence>
<proteinExistence type="predicted"/>
<dbReference type="InterPro" id="IPR013762">
    <property type="entry name" value="Integrase-like_cat_sf"/>
</dbReference>
<dbReference type="GO" id="GO:0003677">
    <property type="term" value="F:DNA binding"/>
    <property type="evidence" value="ECO:0007669"/>
    <property type="project" value="InterPro"/>
</dbReference>
<evidence type="ECO:0008006" key="4">
    <source>
        <dbReference type="Google" id="ProtNLM"/>
    </source>
</evidence>
<dbReference type="EMBL" id="DP000238">
    <property type="protein sequence ID" value="ABK76810.1"/>
    <property type="molecule type" value="Genomic_DNA"/>
</dbReference>
<gene>
    <name evidence="2" type="ordered locus">CENSYa_0165</name>
</gene>
<reference evidence="2 3" key="1">
    <citation type="journal article" date="2006" name="Proc. Natl. Acad. Sci. U.S.A.">
        <title>Genomic analysis of the uncultivated marine crenarchaeote Cenarchaeum symbiosum.</title>
        <authorList>
            <person name="Hallam S.J."/>
            <person name="Konstantinidis K.T."/>
            <person name="Putnam N."/>
            <person name="Schleper C."/>
            <person name="Watanabe Y."/>
            <person name="Sugahara J."/>
            <person name="Preston C."/>
            <person name="de la Torre J."/>
            <person name="Richardson P.M."/>
            <person name="DeLong E.F."/>
        </authorList>
    </citation>
    <scope>NUCLEOTIDE SEQUENCE [LARGE SCALE GENOMIC DNA]</scope>
    <source>
        <strain evidence="3">A</strain>
    </source>
</reference>
<dbReference type="Proteomes" id="UP000000758">
    <property type="component" value="Chromosome"/>
</dbReference>
<keyword evidence="3" id="KW-1185">Reference proteome</keyword>
<evidence type="ECO:0000313" key="2">
    <source>
        <dbReference type="EMBL" id="ABK76810.1"/>
    </source>
</evidence>
<organism evidence="2 3">
    <name type="scientific">Cenarchaeum symbiosum (strain A)</name>
    <dbReference type="NCBI Taxonomy" id="414004"/>
    <lineage>
        <taxon>Archaea</taxon>
        <taxon>Nitrososphaerota</taxon>
        <taxon>Candidatus Cenarchaeales</taxon>
        <taxon>Candidatus Cenarchaeaceae</taxon>
        <taxon>Candidatus Cenarchaeum</taxon>
    </lineage>
</organism>
<accession>A0RTZ3</accession>
<name>A0RTZ3_CENSY</name>
<dbReference type="AlphaFoldDB" id="A0RTZ3"/>